<protein>
    <submittedName>
        <fullName evidence="1">Uncharacterized protein</fullName>
    </submittedName>
</protein>
<keyword evidence="2" id="KW-1185">Reference proteome</keyword>
<gene>
    <name evidence="1" type="ORF">GALLR39Z86_11670</name>
</gene>
<comment type="caution">
    <text evidence="1">The sequence shown here is derived from an EMBL/GenBank/DDBJ whole genome shotgun (WGS) entry which is preliminary data.</text>
</comment>
<organism evidence="1 2">
    <name type="scientific">Glycomyces algeriensis</name>
    <dbReference type="NCBI Taxonomy" id="256037"/>
    <lineage>
        <taxon>Bacteria</taxon>
        <taxon>Bacillati</taxon>
        <taxon>Actinomycetota</taxon>
        <taxon>Actinomycetes</taxon>
        <taxon>Glycomycetales</taxon>
        <taxon>Glycomycetaceae</taxon>
        <taxon>Glycomyces</taxon>
    </lineage>
</organism>
<proteinExistence type="predicted"/>
<evidence type="ECO:0000313" key="2">
    <source>
        <dbReference type="Proteomes" id="UP001144313"/>
    </source>
</evidence>
<dbReference type="AlphaFoldDB" id="A0A9W6G6M8"/>
<evidence type="ECO:0000313" key="1">
    <source>
        <dbReference type="EMBL" id="GLI41317.1"/>
    </source>
</evidence>
<dbReference type="EMBL" id="BSDT01000001">
    <property type="protein sequence ID" value="GLI41317.1"/>
    <property type="molecule type" value="Genomic_DNA"/>
</dbReference>
<sequence>MTTTLSTQDQATIRTAAYGTVTLMSIAGIAGSAHKIATDGSLAFAAATGTVGHVLAGAKAKELKFPGKSAAAIAEQVLPAITESVRLLEAQEPAEAENFRSTIRIAVEAATRAHKGAPSPVMAEMTRKIDQALNAA</sequence>
<reference evidence="1" key="1">
    <citation type="submission" date="2022-12" db="EMBL/GenBank/DDBJ databases">
        <title>Reference genome sequencing for broad-spectrum identification of bacterial and archaeal isolates by mass spectrometry.</title>
        <authorList>
            <person name="Sekiguchi Y."/>
            <person name="Tourlousse D.M."/>
        </authorList>
    </citation>
    <scope>NUCLEOTIDE SEQUENCE</scope>
    <source>
        <strain evidence="1">LLR39Z86</strain>
    </source>
</reference>
<accession>A0A9W6G6M8</accession>
<name>A0A9W6G6M8_9ACTN</name>
<dbReference type="Proteomes" id="UP001144313">
    <property type="component" value="Unassembled WGS sequence"/>
</dbReference>
<dbReference type="RefSeq" id="WP_270119003.1">
    <property type="nucleotide sequence ID" value="NZ_BAAAOL010000002.1"/>
</dbReference>